<dbReference type="AlphaFoldDB" id="G0QXG6"/>
<gene>
    <name evidence="2" type="ORF">IMG5_142770</name>
</gene>
<dbReference type="RefSeq" id="XP_004031320.1">
    <property type="nucleotide sequence ID" value="XM_004031272.1"/>
</dbReference>
<organism evidence="2 3">
    <name type="scientific">Ichthyophthirius multifiliis</name>
    <name type="common">White spot disease agent</name>
    <name type="synonym">Ich</name>
    <dbReference type="NCBI Taxonomy" id="5932"/>
    <lineage>
        <taxon>Eukaryota</taxon>
        <taxon>Sar</taxon>
        <taxon>Alveolata</taxon>
        <taxon>Ciliophora</taxon>
        <taxon>Intramacronucleata</taxon>
        <taxon>Oligohymenophorea</taxon>
        <taxon>Hymenostomatida</taxon>
        <taxon>Ophryoglenina</taxon>
        <taxon>Ichthyophthirius</taxon>
    </lineage>
</organism>
<evidence type="ECO:0000259" key="1">
    <source>
        <dbReference type="Pfam" id="PF01343"/>
    </source>
</evidence>
<dbReference type="PANTHER" id="PTHR33209">
    <property type="entry name" value="PROTEASE 4"/>
    <property type="match status" value="1"/>
</dbReference>
<dbReference type="InterPro" id="IPR002142">
    <property type="entry name" value="Peptidase_S49"/>
</dbReference>
<dbReference type="GO" id="GO:0003755">
    <property type="term" value="F:peptidyl-prolyl cis-trans isomerase activity"/>
    <property type="evidence" value="ECO:0007669"/>
    <property type="project" value="UniProtKB-EC"/>
</dbReference>
<reference evidence="2 3" key="1">
    <citation type="submission" date="2011-07" db="EMBL/GenBank/DDBJ databases">
        <authorList>
            <person name="Coyne R."/>
            <person name="Brami D."/>
            <person name="Johnson J."/>
            <person name="Hostetler J."/>
            <person name="Hannick L."/>
            <person name="Clark T."/>
            <person name="Cassidy-Hanley D."/>
            <person name="Inman J."/>
        </authorList>
    </citation>
    <scope>NUCLEOTIDE SEQUENCE [LARGE SCALE GENOMIC DNA]</scope>
    <source>
        <strain evidence="2 3">G5</strain>
    </source>
</reference>
<evidence type="ECO:0000313" key="2">
    <source>
        <dbReference type="EMBL" id="EGR30084.1"/>
    </source>
</evidence>
<dbReference type="InterPro" id="IPR029045">
    <property type="entry name" value="ClpP/crotonase-like_dom_sf"/>
</dbReference>
<feature type="domain" description="Peptidase S49" evidence="1">
    <location>
        <begin position="25"/>
        <end position="169"/>
    </location>
</feature>
<dbReference type="SUPFAM" id="SSF52096">
    <property type="entry name" value="ClpP/crotonase"/>
    <property type="match status" value="1"/>
</dbReference>
<dbReference type="PANTHER" id="PTHR33209:SF2">
    <property type="entry name" value="CHROMOSOME UNDETERMINED SCAFFOLD_55, WHOLE GENOME SHOTGUN SEQUENCE"/>
    <property type="match status" value="1"/>
</dbReference>
<dbReference type="GeneID" id="14906193"/>
<dbReference type="InParanoid" id="G0QXG6"/>
<dbReference type="STRING" id="857967.G0QXG6"/>
<evidence type="ECO:0000313" key="3">
    <source>
        <dbReference type="Proteomes" id="UP000008983"/>
    </source>
</evidence>
<dbReference type="eggNOG" id="ENOG502SV9R">
    <property type="taxonomic scope" value="Eukaryota"/>
</dbReference>
<dbReference type="OrthoDB" id="311666at2759"/>
<dbReference type="EMBL" id="GL984074">
    <property type="protein sequence ID" value="EGR30084.1"/>
    <property type="molecule type" value="Genomic_DNA"/>
</dbReference>
<dbReference type="GO" id="GO:0008233">
    <property type="term" value="F:peptidase activity"/>
    <property type="evidence" value="ECO:0007669"/>
    <property type="project" value="InterPro"/>
</dbReference>
<dbReference type="Gene3D" id="3.90.226.10">
    <property type="entry name" value="2-enoyl-CoA Hydratase, Chain A, domain 1"/>
    <property type="match status" value="1"/>
</dbReference>
<keyword evidence="3" id="KW-1185">Reference proteome</keyword>
<dbReference type="Pfam" id="PF01343">
    <property type="entry name" value="Peptidase_S49"/>
    <property type="match status" value="1"/>
</dbReference>
<sequence>MNILTYLRSRVLHVKLYGPIDTKIAPVYTFAQDKVLNSANLILASGNKVFANKYSILGDFGYVYNGFGYKDALKNVQVDFIHTKQLKMNPFQEFLTEDKQWMLKRLQDQEQQLKELVIEKRLENFNKLKLSNEVLNQNLLNQGAIQPEQALKYGLIDEVNCIEVILDSMYNNIRVLDQVRIGNVSYIISQNKKIAMELFG</sequence>
<proteinExistence type="predicted"/>
<dbReference type="OMA" id="EIMQNRN"/>
<dbReference type="Proteomes" id="UP000008983">
    <property type="component" value="Unassembled WGS sequence"/>
</dbReference>
<accession>G0QXG6</accession>
<protein>
    <submittedName>
        <fullName evidence="2">Peptidase s49, putative</fullName>
        <ecNumber evidence="2">5.2.1.8</ecNumber>
    </submittedName>
</protein>
<dbReference type="GO" id="GO:0006508">
    <property type="term" value="P:proteolysis"/>
    <property type="evidence" value="ECO:0007669"/>
    <property type="project" value="InterPro"/>
</dbReference>
<name>G0QXG6_ICHMU</name>
<dbReference type="EC" id="5.2.1.8" evidence="2"/>
<keyword evidence="2" id="KW-0413">Isomerase</keyword>